<dbReference type="InterPro" id="IPR015424">
    <property type="entry name" value="PyrdxlP-dep_Trfase"/>
</dbReference>
<evidence type="ECO:0000256" key="3">
    <source>
        <dbReference type="ARBA" id="ARBA00023015"/>
    </source>
</evidence>
<dbReference type="InterPro" id="IPR036390">
    <property type="entry name" value="WH_DNA-bd_sf"/>
</dbReference>
<dbReference type="InterPro" id="IPR000524">
    <property type="entry name" value="Tscrpt_reg_HTH_GntR"/>
</dbReference>
<dbReference type="Proteomes" id="UP000236726">
    <property type="component" value="Unassembled WGS sequence"/>
</dbReference>
<dbReference type="SUPFAM" id="SSF53383">
    <property type="entry name" value="PLP-dependent transferases"/>
    <property type="match status" value="1"/>
</dbReference>
<comment type="similarity">
    <text evidence="1">In the C-terminal section; belongs to the class-I pyridoxal-phosphate-dependent aminotransferase family.</text>
</comment>
<dbReference type="Gene3D" id="1.10.10.10">
    <property type="entry name" value="Winged helix-like DNA-binding domain superfamily/Winged helix DNA-binding domain"/>
    <property type="match status" value="1"/>
</dbReference>
<dbReference type="AlphaFoldDB" id="A0A1H5TER0"/>
<dbReference type="Gene3D" id="3.40.640.10">
    <property type="entry name" value="Type I PLP-dependent aspartate aminotransferase-like (Major domain)"/>
    <property type="match status" value="1"/>
</dbReference>
<dbReference type="GO" id="GO:0003677">
    <property type="term" value="F:DNA binding"/>
    <property type="evidence" value="ECO:0007669"/>
    <property type="project" value="UniProtKB-KW"/>
</dbReference>
<dbReference type="SUPFAM" id="SSF46785">
    <property type="entry name" value="Winged helix' DNA-binding domain"/>
    <property type="match status" value="1"/>
</dbReference>
<evidence type="ECO:0000313" key="8">
    <source>
        <dbReference type="Proteomes" id="UP000236726"/>
    </source>
</evidence>
<dbReference type="PANTHER" id="PTHR46577">
    <property type="entry name" value="HTH-TYPE TRANSCRIPTIONAL REGULATORY PROTEIN GABR"/>
    <property type="match status" value="1"/>
</dbReference>
<dbReference type="CDD" id="cd00609">
    <property type="entry name" value="AAT_like"/>
    <property type="match status" value="1"/>
</dbReference>
<dbReference type="EMBL" id="FNUL01000004">
    <property type="protein sequence ID" value="SEF61332.1"/>
    <property type="molecule type" value="Genomic_DNA"/>
</dbReference>
<feature type="domain" description="HTH gntR-type" evidence="6">
    <location>
        <begin position="11"/>
        <end position="79"/>
    </location>
</feature>
<keyword evidence="2" id="KW-0663">Pyridoxal phosphate</keyword>
<organism evidence="7 8">
    <name type="scientific">Lachnospira multipara</name>
    <dbReference type="NCBI Taxonomy" id="28051"/>
    <lineage>
        <taxon>Bacteria</taxon>
        <taxon>Bacillati</taxon>
        <taxon>Bacillota</taxon>
        <taxon>Clostridia</taxon>
        <taxon>Lachnospirales</taxon>
        <taxon>Lachnospiraceae</taxon>
        <taxon>Lachnospira</taxon>
    </lineage>
</organism>
<keyword evidence="3" id="KW-0805">Transcription regulation</keyword>
<keyword evidence="7" id="KW-0808">Transferase</keyword>
<evidence type="ECO:0000313" key="7">
    <source>
        <dbReference type="EMBL" id="SEF61332.1"/>
    </source>
</evidence>
<dbReference type="Pfam" id="PF00392">
    <property type="entry name" value="GntR"/>
    <property type="match status" value="1"/>
</dbReference>
<name>A0A1H5TER0_9FIRM</name>
<evidence type="ECO:0000256" key="2">
    <source>
        <dbReference type="ARBA" id="ARBA00022898"/>
    </source>
</evidence>
<keyword evidence="5" id="KW-0804">Transcription</keyword>
<evidence type="ECO:0000256" key="1">
    <source>
        <dbReference type="ARBA" id="ARBA00005384"/>
    </source>
</evidence>
<dbReference type="InterPro" id="IPR036388">
    <property type="entry name" value="WH-like_DNA-bd_sf"/>
</dbReference>
<evidence type="ECO:0000256" key="4">
    <source>
        <dbReference type="ARBA" id="ARBA00023125"/>
    </source>
</evidence>
<dbReference type="PANTHER" id="PTHR46577:SF1">
    <property type="entry name" value="HTH-TYPE TRANSCRIPTIONAL REGULATORY PROTEIN GABR"/>
    <property type="match status" value="1"/>
</dbReference>
<gene>
    <name evidence="7" type="ORF">SAMN05216537_104138</name>
</gene>
<dbReference type="GO" id="GO:0008483">
    <property type="term" value="F:transaminase activity"/>
    <property type="evidence" value="ECO:0007669"/>
    <property type="project" value="UniProtKB-KW"/>
</dbReference>
<reference evidence="7 8" key="1">
    <citation type="submission" date="2016-10" db="EMBL/GenBank/DDBJ databases">
        <authorList>
            <person name="de Groot N.N."/>
        </authorList>
    </citation>
    <scope>NUCLEOTIDE SEQUENCE [LARGE SCALE GENOMIC DNA]</scope>
    <source>
        <strain evidence="7 8">D15d</strain>
    </source>
</reference>
<keyword evidence="8" id="KW-1185">Reference proteome</keyword>
<dbReference type="InterPro" id="IPR015421">
    <property type="entry name" value="PyrdxlP-dep_Trfase_major"/>
</dbReference>
<proteinExistence type="inferred from homology"/>
<accession>A0A1H5TER0</accession>
<sequence length="377" mass="43359">MNIKIDFNLETPAYIQLYEGLVKSIVDGVYPYGSKLPSKRIIAADTETSVITVEHAITLLNEEGYTKSKERSGVFVIFKDEDFISNQTKRRESTKIIKDKSNSEIFNDTDFGKDMENEEKKGNFPISVLNKTIRKILLDYGDKLLIKSPNYGCIELRNEICFYLARSRGIHIQANQVIIGSGAEYFYGLIAQFLGHQKYVAIENPSYNKIQQVYESFGLVCDMLDLSDNGISSDKLEMTKAKLLHVTPFNSFPSGVTADISKKNEYLNWARKRDGIIIEDNFDSELTVSRKLEEPLFSMANDVNVIYINTFSRTIAPSMRIGYMILPNNLIEEFKKKLGFYSCTVPIFEQYLIMELLKNGEFERHINRVRRKKRNEL</sequence>
<keyword evidence="7" id="KW-0032">Aminotransferase</keyword>
<dbReference type="PROSITE" id="PS50949">
    <property type="entry name" value="HTH_GNTR"/>
    <property type="match status" value="1"/>
</dbReference>
<keyword evidence="4" id="KW-0238">DNA-binding</keyword>
<dbReference type="InterPro" id="IPR051446">
    <property type="entry name" value="HTH_trans_reg/aminotransferase"/>
</dbReference>
<evidence type="ECO:0000259" key="6">
    <source>
        <dbReference type="PROSITE" id="PS50949"/>
    </source>
</evidence>
<dbReference type="SMART" id="SM00345">
    <property type="entry name" value="HTH_GNTR"/>
    <property type="match status" value="1"/>
</dbReference>
<evidence type="ECO:0000256" key="5">
    <source>
        <dbReference type="ARBA" id="ARBA00023163"/>
    </source>
</evidence>
<dbReference type="GO" id="GO:0003700">
    <property type="term" value="F:DNA-binding transcription factor activity"/>
    <property type="evidence" value="ECO:0007669"/>
    <property type="project" value="InterPro"/>
</dbReference>
<dbReference type="STRING" id="1410661.GCA_000702205_00600"/>
<dbReference type="CDD" id="cd07377">
    <property type="entry name" value="WHTH_GntR"/>
    <property type="match status" value="1"/>
</dbReference>
<protein>
    <submittedName>
        <fullName evidence="7">GntR family transcriptional regulator / MocR family aminotransferase</fullName>
    </submittedName>
</protein>